<evidence type="ECO:0000313" key="2">
    <source>
        <dbReference type="EMBL" id="SHG61387.1"/>
    </source>
</evidence>
<proteinExistence type="predicted"/>
<organism evidence="2 3">
    <name type="scientific">Chryseolinea serpens</name>
    <dbReference type="NCBI Taxonomy" id="947013"/>
    <lineage>
        <taxon>Bacteria</taxon>
        <taxon>Pseudomonadati</taxon>
        <taxon>Bacteroidota</taxon>
        <taxon>Cytophagia</taxon>
        <taxon>Cytophagales</taxon>
        <taxon>Fulvivirgaceae</taxon>
        <taxon>Chryseolinea</taxon>
    </lineage>
</organism>
<feature type="chain" id="PRO_5012477373" evidence="1">
    <location>
        <begin position="18"/>
        <end position="108"/>
    </location>
</feature>
<accession>A0A1M5L8M9</accession>
<keyword evidence="3" id="KW-1185">Reference proteome</keyword>
<gene>
    <name evidence="2" type="ORF">SAMN04488109_1082</name>
</gene>
<evidence type="ECO:0000313" key="3">
    <source>
        <dbReference type="Proteomes" id="UP000184212"/>
    </source>
</evidence>
<protein>
    <submittedName>
        <fullName evidence="2">Uncharacterized protein</fullName>
    </submittedName>
</protein>
<name>A0A1M5L8M9_9BACT</name>
<dbReference type="EMBL" id="FQWQ01000001">
    <property type="protein sequence ID" value="SHG61387.1"/>
    <property type="molecule type" value="Genomic_DNA"/>
</dbReference>
<dbReference type="AlphaFoldDB" id="A0A1M5L8M9"/>
<dbReference type="Proteomes" id="UP000184212">
    <property type="component" value="Unassembled WGS sequence"/>
</dbReference>
<dbReference type="STRING" id="947013.SAMN04488109_1082"/>
<dbReference type="OrthoDB" id="9830202at2"/>
<reference evidence="2 3" key="1">
    <citation type="submission" date="2016-11" db="EMBL/GenBank/DDBJ databases">
        <authorList>
            <person name="Jaros S."/>
            <person name="Januszkiewicz K."/>
            <person name="Wedrychowicz H."/>
        </authorList>
    </citation>
    <scope>NUCLEOTIDE SEQUENCE [LARGE SCALE GENOMIC DNA]</scope>
    <source>
        <strain evidence="2 3">DSM 24574</strain>
    </source>
</reference>
<evidence type="ECO:0000256" key="1">
    <source>
        <dbReference type="SAM" id="SignalP"/>
    </source>
</evidence>
<keyword evidence="1" id="KW-0732">Signal</keyword>
<feature type="signal peptide" evidence="1">
    <location>
        <begin position="1"/>
        <end position="17"/>
    </location>
</feature>
<sequence>MNVTILFFLTLFTGVNANPPVNPSADCSRLEVSYTTQTVGDQVNIDVRASGGEEPYFYFFLDKKNNPLTWDFKKSNHSADKSNLPKLIRVVDSKGCTKTIDFNESANR</sequence>
<dbReference type="RefSeq" id="WP_073131765.1">
    <property type="nucleotide sequence ID" value="NZ_FQWQ01000001.1"/>
</dbReference>